<dbReference type="InterPro" id="IPR008429">
    <property type="entry name" value="CLPTM1"/>
</dbReference>
<keyword evidence="4 6" id="KW-1133">Transmembrane helix</keyword>
<keyword evidence="7" id="KW-1185">Reference proteome</keyword>
<evidence type="ECO:0000313" key="7">
    <source>
        <dbReference type="Proteomes" id="UP001652625"/>
    </source>
</evidence>
<feature type="transmembrane region" description="Helical" evidence="6">
    <location>
        <begin position="467"/>
        <end position="488"/>
    </location>
</feature>
<dbReference type="Proteomes" id="UP001652625">
    <property type="component" value="Chromosome 03"/>
</dbReference>
<sequence>MSSQTTVAPAQQQQEAPQPLWKSVLWQIVTFWVVMQIVKSFTTKKEMGDPKVMQNSDKISCKNLFNIGESLDLYIYYSESSNFDDFSNQNLLLWKETDIFFGSWYDGPYGDGSRKKSGYIEISEAVKNNGSLFYHVYVTKKGYSPDSRDKSYSKYAIVNYTNLMTVYRKQRIHKTKNLLTGEVDPQNKVLQTNVSTVKIMSYWHPNLTLNLLDDQTLWVRDGVPSPLDQYITFLPGENFYRPVLYINDYWNYVSDYMPINETTPKLEYHITFAPISMFRWQMYISQNMRSQWNQYLGDSVEQSDQEQDMLKRTLQETNPYLLGLTMIVSLVHSVFEFLAFKNDIQFWKSRKTLEGLSVRSIFFNVFQSLIVLLYVLDNETNTIVVISCFVGLLIEAWKITKVVDIKRHPTKKWGIFSAITFEDKSSYVQSDTKQYDRLAFQYLSWLLFPLLGCYAVYSLFYSEHKGWYSFVLNIAYGFLLTFGFIMMTPQLFINYKMKSIAHLPWRMLTYKALNTFIDDIFAFVIKMPTLYRLGCLRDDVIFFIYLYQRWIYPIDHSRVNEFGLVGESDHIDVAKEISESGSVTNNDIQLEKKEQ</sequence>
<gene>
    <name evidence="8" type="primary">LOC100198392</name>
</gene>
<evidence type="ECO:0000256" key="6">
    <source>
        <dbReference type="SAM" id="Phobius"/>
    </source>
</evidence>
<dbReference type="PANTHER" id="PTHR21347:SF14">
    <property type="entry name" value="LIPID SCRAMBLASE CLPTM1-RELATED"/>
    <property type="match status" value="1"/>
</dbReference>
<evidence type="ECO:0000256" key="5">
    <source>
        <dbReference type="ARBA" id="ARBA00023136"/>
    </source>
</evidence>
<evidence type="ECO:0000256" key="4">
    <source>
        <dbReference type="ARBA" id="ARBA00022989"/>
    </source>
</evidence>
<proteinExistence type="inferred from homology"/>
<evidence type="ECO:0000256" key="3">
    <source>
        <dbReference type="ARBA" id="ARBA00022692"/>
    </source>
</evidence>
<comment type="subcellular location">
    <subcellularLocation>
        <location evidence="1">Membrane</location>
        <topology evidence="1">Multi-pass membrane protein</topology>
    </subcellularLocation>
</comment>
<comment type="similarity">
    <text evidence="2">Belongs to the CLPTM1 family.</text>
</comment>
<evidence type="ECO:0000256" key="2">
    <source>
        <dbReference type="ARBA" id="ARBA00009310"/>
    </source>
</evidence>
<accession>A0ABM4BJP0</accession>
<feature type="transmembrane region" description="Helical" evidence="6">
    <location>
        <begin position="361"/>
        <end position="376"/>
    </location>
</feature>
<dbReference type="GeneID" id="100198392"/>
<feature type="transmembrane region" description="Helical" evidence="6">
    <location>
        <begin position="320"/>
        <end position="340"/>
    </location>
</feature>
<evidence type="ECO:0000256" key="1">
    <source>
        <dbReference type="ARBA" id="ARBA00004141"/>
    </source>
</evidence>
<protein>
    <submittedName>
        <fullName evidence="8">Lipid scramblase CLPTM1</fullName>
    </submittedName>
</protein>
<reference evidence="8" key="1">
    <citation type="submission" date="2025-08" db="UniProtKB">
        <authorList>
            <consortium name="RefSeq"/>
        </authorList>
    </citation>
    <scope>IDENTIFICATION</scope>
</reference>
<dbReference type="RefSeq" id="XP_065649249.1">
    <property type="nucleotide sequence ID" value="XM_065793177.1"/>
</dbReference>
<feature type="transmembrane region" description="Helical" evidence="6">
    <location>
        <begin position="382"/>
        <end position="400"/>
    </location>
</feature>
<name>A0ABM4BJP0_HYDVU</name>
<keyword evidence="5 6" id="KW-0472">Membrane</keyword>
<dbReference type="PANTHER" id="PTHR21347">
    <property type="entry name" value="CLEFT LIP AND PALATE ASSOCIATED TRANSMEMBRANE PROTEIN-RELATED"/>
    <property type="match status" value="1"/>
</dbReference>
<feature type="transmembrane region" description="Helical" evidence="6">
    <location>
        <begin position="442"/>
        <end position="461"/>
    </location>
</feature>
<evidence type="ECO:0000313" key="8">
    <source>
        <dbReference type="RefSeq" id="XP_065649249.1"/>
    </source>
</evidence>
<keyword evidence="3 6" id="KW-0812">Transmembrane</keyword>
<dbReference type="Pfam" id="PF05602">
    <property type="entry name" value="CLPTM1"/>
    <property type="match status" value="1"/>
</dbReference>
<organism evidence="7 8">
    <name type="scientific">Hydra vulgaris</name>
    <name type="common">Hydra</name>
    <name type="synonym">Hydra attenuata</name>
    <dbReference type="NCBI Taxonomy" id="6087"/>
    <lineage>
        <taxon>Eukaryota</taxon>
        <taxon>Metazoa</taxon>
        <taxon>Cnidaria</taxon>
        <taxon>Hydrozoa</taxon>
        <taxon>Hydroidolina</taxon>
        <taxon>Anthoathecata</taxon>
        <taxon>Aplanulata</taxon>
        <taxon>Hydridae</taxon>
        <taxon>Hydra</taxon>
    </lineage>
</organism>